<accession>A0A9X2KLH3</accession>
<keyword evidence="6 7" id="KW-0472">Membrane</keyword>
<dbReference type="InterPro" id="IPR005828">
    <property type="entry name" value="MFS_sugar_transport-like"/>
</dbReference>
<dbReference type="PANTHER" id="PTHR43045">
    <property type="entry name" value="SHIKIMATE TRANSPORTER"/>
    <property type="match status" value="1"/>
</dbReference>
<comment type="subcellular location">
    <subcellularLocation>
        <location evidence="1">Cell membrane</location>
        <topology evidence="1">Multi-pass membrane protein</topology>
    </subcellularLocation>
</comment>
<dbReference type="GO" id="GO:0005886">
    <property type="term" value="C:plasma membrane"/>
    <property type="evidence" value="ECO:0007669"/>
    <property type="project" value="UniProtKB-SubCell"/>
</dbReference>
<feature type="domain" description="Major facilitator superfamily (MFS) profile" evidence="8">
    <location>
        <begin position="28"/>
        <end position="446"/>
    </location>
</feature>
<feature type="transmembrane region" description="Helical" evidence="7">
    <location>
        <begin position="424"/>
        <end position="442"/>
    </location>
</feature>
<sequence length="469" mass="49506">MDQHQDPAATAADLNYSTPEGRRGFWAATISSWLGTTMEYVDFALYGLATALVFNQVFFPEQTPLVALFVGFSTYAVGFLARPLGAIFFGRLGDKHGRKVVLVVTVALMGGATTLIGLIPGYAQIGAAAPALLVLLRLAQGFGAGAELSGSAIILTEYAPRRRRGLVASIVALGSNSGTLLASAVWLAVLQLPEEQLFSWGWRIPFVASIFIAVAALLIRRVMKETPVFRAAADEEGESPAQAKAVTPAEAEGATWWTRNKAFFVMVGLRIGENGPSYMAQGFLVGYVAQALLVDESVPTTAVLIASVLGFAVIPASGLLTDRFGRRIVYRVFCALLILIIVPAFMLLDSREPAVVIAVIVVAMCLASLGIFGAQAAYGVELFGVRNRFSKMALAKELGSIVSGGTAPAVASGLLAAVGAWWPLAVYWIVMAGIGFVTTFFAPETRGRDLTALDDATVDPALPGRSPAA</sequence>
<dbReference type="Pfam" id="PF00083">
    <property type="entry name" value="Sugar_tr"/>
    <property type="match status" value="1"/>
</dbReference>
<organism evidence="9 10">
    <name type="scientific">Rothia santali</name>
    <dbReference type="NCBI Taxonomy" id="2949643"/>
    <lineage>
        <taxon>Bacteria</taxon>
        <taxon>Bacillati</taxon>
        <taxon>Actinomycetota</taxon>
        <taxon>Actinomycetes</taxon>
        <taxon>Micrococcales</taxon>
        <taxon>Micrococcaceae</taxon>
        <taxon>Rothia</taxon>
    </lineage>
</organism>
<evidence type="ECO:0000256" key="4">
    <source>
        <dbReference type="ARBA" id="ARBA00022692"/>
    </source>
</evidence>
<keyword evidence="10" id="KW-1185">Reference proteome</keyword>
<keyword evidence="2" id="KW-0813">Transport</keyword>
<evidence type="ECO:0000259" key="8">
    <source>
        <dbReference type="PROSITE" id="PS50850"/>
    </source>
</evidence>
<feature type="transmembrane region" description="Helical" evidence="7">
    <location>
        <begin position="200"/>
        <end position="219"/>
    </location>
</feature>
<dbReference type="SUPFAM" id="SSF103473">
    <property type="entry name" value="MFS general substrate transporter"/>
    <property type="match status" value="1"/>
</dbReference>
<comment type="caution">
    <text evidence="9">The sequence shown here is derived from an EMBL/GenBank/DDBJ whole genome shotgun (WGS) entry which is preliminary data.</text>
</comment>
<feature type="transmembrane region" description="Helical" evidence="7">
    <location>
        <begin position="300"/>
        <end position="321"/>
    </location>
</feature>
<feature type="transmembrane region" description="Helical" evidence="7">
    <location>
        <begin position="354"/>
        <end position="378"/>
    </location>
</feature>
<feature type="transmembrane region" description="Helical" evidence="7">
    <location>
        <begin position="166"/>
        <end position="188"/>
    </location>
</feature>
<keyword evidence="5 7" id="KW-1133">Transmembrane helix</keyword>
<evidence type="ECO:0000256" key="7">
    <source>
        <dbReference type="SAM" id="Phobius"/>
    </source>
</evidence>
<evidence type="ECO:0000313" key="10">
    <source>
        <dbReference type="Proteomes" id="UP001139502"/>
    </source>
</evidence>
<feature type="transmembrane region" description="Helical" evidence="7">
    <location>
        <begin position="278"/>
        <end position="294"/>
    </location>
</feature>
<proteinExistence type="predicted"/>
<feature type="transmembrane region" description="Helical" evidence="7">
    <location>
        <begin position="125"/>
        <end position="145"/>
    </location>
</feature>
<feature type="transmembrane region" description="Helical" evidence="7">
    <location>
        <begin position="100"/>
        <end position="119"/>
    </location>
</feature>
<dbReference type="PANTHER" id="PTHR43045:SF4">
    <property type="entry name" value="TRANSPORTER YDFJ-RELATED"/>
    <property type="match status" value="1"/>
</dbReference>
<evidence type="ECO:0000256" key="5">
    <source>
        <dbReference type="ARBA" id="ARBA00022989"/>
    </source>
</evidence>
<dbReference type="InterPro" id="IPR020846">
    <property type="entry name" value="MFS_dom"/>
</dbReference>
<feature type="transmembrane region" description="Helical" evidence="7">
    <location>
        <begin position="40"/>
        <end position="59"/>
    </location>
</feature>
<evidence type="ECO:0000256" key="6">
    <source>
        <dbReference type="ARBA" id="ARBA00023136"/>
    </source>
</evidence>
<feature type="transmembrane region" description="Helical" evidence="7">
    <location>
        <begin position="65"/>
        <end position="88"/>
    </location>
</feature>
<dbReference type="InterPro" id="IPR036259">
    <property type="entry name" value="MFS_trans_sf"/>
</dbReference>
<gene>
    <name evidence="9" type="ORF">NBM05_09120</name>
</gene>
<evidence type="ECO:0000256" key="1">
    <source>
        <dbReference type="ARBA" id="ARBA00004651"/>
    </source>
</evidence>
<protein>
    <submittedName>
        <fullName evidence="9">MHS family MFS transporter</fullName>
    </submittedName>
</protein>
<dbReference type="PROSITE" id="PS50850">
    <property type="entry name" value="MFS"/>
    <property type="match status" value="1"/>
</dbReference>
<keyword evidence="3" id="KW-1003">Cell membrane</keyword>
<feature type="transmembrane region" description="Helical" evidence="7">
    <location>
        <begin position="398"/>
        <end position="418"/>
    </location>
</feature>
<name>A0A9X2KLH3_9MICC</name>
<dbReference type="Gene3D" id="1.20.1250.20">
    <property type="entry name" value="MFS general substrate transporter like domains"/>
    <property type="match status" value="1"/>
</dbReference>
<dbReference type="GO" id="GO:0022857">
    <property type="term" value="F:transmembrane transporter activity"/>
    <property type="evidence" value="ECO:0007669"/>
    <property type="project" value="InterPro"/>
</dbReference>
<dbReference type="CDD" id="cd17369">
    <property type="entry name" value="MFS_ShiA_like"/>
    <property type="match status" value="1"/>
</dbReference>
<dbReference type="RefSeq" id="WP_254166693.1">
    <property type="nucleotide sequence ID" value="NZ_JANAFB010000019.1"/>
</dbReference>
<dbReference type="AlphaFoldDB" id="A0A9X2KLH3"/>
<reference evidence="9" key="1">
    <citation type="submission" date="2022-06" db="EMBL/GenBank/DDBJ databases">
        <title>Rothia sp. isolated from sandalwood seedling.</title>
        <authorList>
            <person name="Tuikhar N."/>
            <person name="Kirdat K."/>
            <person name="Thorat V."/>
            <person name="Swetha P."/>
            <person name="Padma S."/>
            <person name="Sundararaj R."/>
            <person name="Yadav A."/>
        </authorList>
    </citation>
    <scope>NUCLEOTIDE SEQUENCE</scope>
    <source>
        <strain evidence="9">AR01</strain>
    </source>
</reference>
<keyword evidence="4 7" id="KW-0812">Transmembrane</keyword>
<feature type="transmembrane region" description="Helical" evidence="7">
    <location>
        <begin position="328"/>
        <end position="348"/>
    </location>
</feature>
<dbReference type="Proteomes" id="UP001139502">
    <property type="component" value="Unassembled WGS sequence"/>
</dbReference>
<evidence type="ECO:0000313" key="9">
    <source>
        <dbReference type="EMBL" id="MCP3426161.1"/>
    </source>
</evidence>
<dbReference type="EMBL" id="JANAFB010000019">
    <property type="protein sequence ID" value="MCP3426161.1"/>
    <property type="molecule type" value="Genomic_DNA"/>
</dbReference>
<evidence type="ECO:0000256" key="3">
    <source>
        <dbReference type="ARBA" id="ARBA00022475"/>
    </source>
</evidence>
<evidence type="ECO:0000256" key="2">
    <source>
        <dbReference type="ARBA" id="ARBA00022448"/>
    </source>
</evidence>